<dbReference type="RefSeq" id="WP_073477655.1">
    <property type="nucleotide sequence ID" value="NZ_FQZU01000026.1"/>
</dbReference>
<proteinExistence type="inferred from homology"/>
<dbReference type="SUPFAM" id="SSF52096">
    <property type="entry name" value="ClpP/crotonase"/>
    <property type="match status" value="1"/>
</dbReference>
<dbReference type="GO" id="GO:0003824">
    <property type="term" value="F:catalytic activity"/>
    <property type="evidence" value="ECO:0007669"/>
    <property type="project" value="UniProtKB-ARBA"/>
</dbReference>
<dbReference type="Pfam" id="PF00378">
    <property type="entry name" value="ECH_1"/>
    <property type="match status" value="1"/>
</dbReference>
<dbReference type="CDD" id="cd06558">
    <property type="entry name" value="crotonase-like"/>
    <property type="match status" value="1"/>
</dbReference>
<protein>
    <submittedName>
        <fullName evidence="3">Enoyl-CoA hydratase/carnithine racemase</fullName>
    </submittedName>
</protein>
<dbReference type="Gene3D" id="3.90.226.10">
    <property type="entry name" value="2-enoyl-CoA Hydratase, Chain A, domain 1"/>
    <property type="match status" value="1"/>
</dbReference>
<name>A0A1M6T693_9BACT</name>
<dbReference type="PANTHER" id="PTHR43802">
    <property type="entry name" value="ENOYL-COA HYDRATASE"/>
    <property type="match status" value="1"/>
</dbReference>
<evidence type="ECO:0000313" key="3">
    <source>
        <dbReference type="EMBL" id="SHK52562.1"/>
    </source>
</evidence>
<dbReference type="AlphaFoldDB" id="A0A1M6T693"/>
<dbReference type="Proteomes" id="UP000183994">
    <property type="component" value="Unassembled WGS sequence"/>
</dbReference>
<dbReference type="InterPro" id="IPR001753">
    <property type="entry name" value="Enoyl-CoA_hydra/iso"/>
</dbReference>
<gene>
    <name evidence="3" type="ORF">SAMN02745216_03615</name>
</gene>
<evidence type="ECO:0000313" key="4">
    <source>
        <dbReference type="Proteomes" id="UP000183994"/>
    </source>
</evidence>
<dbReference type="PANTHER" id="PTHR43802:SF1">
    <property type="entry name" value="IP11341P-RELATED"/>
    <property type="match status" value="1"/>
</dbReference>
<sequence>MDYQTILYEAENGIVTITINRPEALNSLTPEVLCEMADAVEAAAQNPATGVIIITGAGRAFCSGVDLKAASSLGEADIEARLHGPARRLQSVMETAPVVVIGMINGFCLTGGLEIALACDLLAASEDARFADTHTKWGLRCMWGMSVRLPQRVGELKAREMTYTGEMVTGKEAEGIGLVNMAVPASELKSAVLDLAGKIMANSKEANAAHKRLYYLNKMDSMKESLEREYSADQSSGDAQDRIQGFAKG</sequence>
<dbReference type="STRING" id="1121393.SAMN02745216_03615"/>
<organism evidence="3 4">
    <name type="scientific">Desulfatibacillum alkenivorans DSM 16219</name>
    <dbReference type="NCBI Taxonomy" id="1121393"/>
    <lineage>
        <taxon>Bacteria</taxon>
        <taxon>Pseudomonadati</taxon>
        <taxon>Thermodesulfobacteriota</taxon>
        <taxon>Desulfobacteria</taxon>
        <taxon>Desulfobacterales</taxon>
        <taxon>Desulfatibacillaceae</taxon>
        <taxon>Desulfatibacillum</taxon>
    </lineage>
</organism>
<accession>A0A1M6T693</accession>
<feature type="region of interest" description="Disordered" evidence="2">
    <location>
        <begin position="226"/>
        <end position="249"/>
    </location>
</feature>
<reference evidence="4" key="1">
    <citation type="submission" date="2016-11" db="EMBL/GenBank/DDBJ databases">
        <authorList>
            <person name="Varghese N."/>
            <person name="Submissions S."/>
        </authorList>
    </citation>
    <scope>NUCLEOTIDE SEQUENCE [LARGE SCALE GENOMIC DNA]</scope>
    <source>
        <strain evidence="4">DSM 16219</strain>
    </source>
</reference>
<evidence type="ECO:0000256" key="2">
    <source>
        <dbReference type="SAM" id="MobiDB-lite"/>
    </source>
</evidence>
<dbReference type="EMBL" id="FQZU01000026">
    <property type="protein sequence ID" value="SHK52562.1"/>
    <property type="molecule type" value="Genomic_DNA"/>
</dbReference>
<keyword evidence="4" id="KW-1185">Reference proteome</keyword>
<dbReference type="InterPro" id="IPR029045">
    <property type="entry name" value="ClpP/crotonase-like_dom_sf"/>
</dbReference>
<comment type="similarity">
    <text evidence="1">Belongs to the enoyl-CoA hydratase/isomerase family.</text>
</comment>
<evidence type="ECO:0000256" key="1">
    <source>
        <dbReference type="ARBA" id="ARBA00005254"/>
    </source>
</evidence>